<dbReference type="SUPFAM" id="SSF143447">
    <property type="entry name" value="AMMECR1-like"/>
    <property type="match status" value="1"/>
</dbReference>
<dbReference type="PROSITE" id="PS51112">
    <property type="entry name" value="AMMECR1"/>
    <property type="match status" value="1"/>
</dbReference>
<dbReference type="Gene3D" id="3.30.700.20">
    <property type="entry name" value="Hypothetical protein ph0010, domain 1"/>
    <property type="match status" value="1"/>
</dbReference>
<dbReference type="InterPro" id="IPR027485">
    <property type="entry name" value="AMMECR1_N"/>
</dbReference>
<protein>
    <recommendedName>
        <fullName evidence="1">AMMECR1 domain-containing protein</fullName>
    </recommendedName>
</protein>
<dbReference type="EMBL" id="BARV01019807">
    <property type="protein sequence ID" value="GAI20293.1"/>
    <property type="molecule type" value="Genomic_DNA"/>
</dbReference>
<feature type="domain" description="AMMECR1" evidence="1">
    <location>
        <begin position="1"/>
        <end position="55"/>
    </location>
</feature>
<comment type="caution">
    <text evidence="2">The sequence shown here is derived from an EMBL/GenBank/DDBJ whole genome shotgun (WGS) entry which is preliminary data.</text>
</comment>
<dbReference type="InterPro" id="IPR002733">
    <property type="entry name" value="AMMECR1_domain"/>
</dbReference>
<evidence type="ECO:0000259" key="1">
    <source>
        <dbReference type="PROSITE" id="PS51112"/>
    </source>
</evidence>
<dbReference type="InterPro" id="IPR036071">
    <property type="entry name" value="AMMECR1_dom_sf"/>
</dbReference>
<sequence>MNPYILLAKQAIENYVKEGKIPSLPADLPEDFLVRKSGTFVTIMKDKELRGCIGT</sequence>
<organism evidence="2">
    <name type="scientific">marine sediment metagenome</name>
    <dbReference type="NCBI Taxonomy" id="412755"/>
    <lineage>
        <taxon>unclassified sequences</taxon>
        <taxon>metagenomes</taxon>
        <taxon>ecological metagenomes</taxon>
    </lineage>
</organism>
<reference evidence="2" key="1">
    <citation type="journal article" date="2014" name="Front. Microbiol.">
        <title>High frequency of phylogenetically diverse reductive dehalogenase-homologous genes in deep subseafloor sedimentary metagenomes.</title>
        <authorList>
            <person name="Kawai M."/>
            <person name="Futagami T."/>
            <person name="Toyoda A."/>
            <person name="Takaki Y."/>
            <person name="Nishi S."/>
            <person name="Hori S."/>
            <person name="Arai W."/>
            <person name="Tsubouchi T."/>
            <person name="Morono Y."/>
            <person name="Uchiyama I."/>
            <person name="Ito T."/>
            <person name="Fujiyama A."/>
            <person name="Inagaki F."/>
            <person name="Takami H."/>
        </authorList>
    </citation>
    <scope>NUCLEOTIDE SEQUENCE</scope>
    <source>
        <strain evidence="2">Expedition CK06-06</strain>
    </source>
</reference>
<dbReference type="AlphaFoldDB" id="X1LMG3"/>
<proteinExistence type="predicted"/>
<gene>
    <name evidence="2" type="ORF">S06H3_33215</name>
</gene>
<evidence type="ECO:0000313" key="2">
    <source>
        <dbReference type="EMBL" id="GAI20293.1"/>
    </source>
</evidence>
<name>X1LMG3_9ZZZZ</name>
<dbReference type="Pfam" id="PF01871">
    <property type="entry name" value="AMMECR1"/>
    <property type="match status" value="1"/>
</dbReference>
<feature type="non-terminal residue" evidence="2">
    <location>
        <position position="55"/>
    </location>
</feature>
<accession>X1LMG3</accession>